<dbReference type="PANTHER" id="PTHR48006">
    <property type="entry name" value="LEUCINE-RICH REPEAT-CONTAINING PROTEIN DDB_G0281931-RELATED"/>
    <property type="match status" value="1"/>
</dbReference>
<reference evidence="25" key="1">
    <citation type="journal article" date="2020" name="bioRxiv">
        <title>Hybrid origin of Populus tomentosa Carr. identified through genome sequencing and phylogenomic analysis.</title>
        <authorList>
            <person name="An X."/>
            <person name="Gao K."/>
            <person name="Chen Z."/>
            <person name="Li J."/>
            <person name="Yang X."/>
            <person name="Yang X."/>
            <person name="Zhou J."/>
            <person name="Guo T."/>
            <person name="Zhao T."/>
            <person name="Huang S."/>
            <person name="Miao D."/>
            <person name="Khan W.U."/>
            <person name="Rao P."/>
            <person name="Ye M."/>
            <person name="Lei B."/>
            <person name="Liao W."/>
            <person name="Wang J."/>
            <person name="Ji L."/>
            <person name="Li Y."/>
            <person name="Guo B."/>
            <person name="Mustafa N.S."/>
            <person name="Li S."/>
            <person name="Yun Q."/>
            <person name="Keller S.R."/>
            <person name="Mao J."/>
            <person name="Zhang R."/>
            <person name="Strauss S.H."/>
        </authorList>
    </citation>
    <scope>NUCLEOTIDE SEQUENCE</scope>
    <source>
        <strain evidence="25">GM15</strain>
        <tissue evidence="25">Leaf</tissue>
    </source>
</reference>
<dbReference type="GO" id="GO:0004674">
    <property type="term" value="F:protein serine/threonine kinase activity"/>
    <property type="evidence" value="ECO:0007669"/>
    <property type="project" value="UniProtKB-KW"/>
</dbReference>
<evidence type="ECO:0000256" key="4">
    <source>
        <dbReference type="ARBA" id="ARBA00022512"/>
    </source>
</evidence>
<sequence length="1247" mass="138119">MKTTIAMINLSPLVPLDFDVSDRFWKGKDVSYAHLRVFGCRAFVNISKNERLCDLKEKKIVRSEDVIFFEDQTIEDFEQKEKTESTTFISSNSNLRPTPQLPLMSVNHGGDLQNDDNGGFLNEPLVDDPELANDDIDVIPEQVMQKAPNEPQLRRSTKPRQPSTKYSHHEYVLVSKWKTVQARKTFQYKSVKALAITCDQDQQFAKEDLSPDNIKQVAFRNKNSNFQKDLSPGKIKQTEFLPDNIAITKRTSCALRMASRPSLLSKTFSVLVSGFVVLNCFAVDKFGSHAQRVTPLLPLDEVPELYVTVQILQNISNKLNISNWATIDRTSCNSAQWKQTSIDRKTQSMVTCNCTLGNGSVCHVTNISMKRFNLNGVLPEELGDLPHLLEIDLTRNYINGTIPPRLAQLPNLQILSLIVNRLTGPIPPEIGNITTLEELVLEDNLLGGPLPPDLGNLKSLRRLLLSGNNFTGTIPDTFGNLKNLNDFRIDGSELSGKIPDFIGNWTSITTLHLQGTSMDGPIPSTISLLKNLKTLRISDLKGSSPIFPDLKDMTKLEILILRNCSMTGSIPEYLGNMAYLTTLDLSFNKLTGQIPGPLGSLKNIAFMFLNNNLLTGEVPVWILLESKKDLNLVASHVSTGSNKISWCLNKDLVCTRKPQYHSLFINCGGSIEIVGDNEYEEDTDPKGAADFASISEKWGYSSTGTYIGTDDGAYIATNSYGLNVTGEGFYQTARLAPQSLKYYGLCMLAGSYKVQLHFAEIMYSNNQTFSSLGRRIFDISIQGKVVEANFNIMEEAGGVGIGITKVFDDIIVNGTTLEIHLYWSGKGTTAVPDRGVHGPLISAITVTPNFKVDNGGGLSVGAIIGIVAAPCVLAALVLLVLRKKGYLGGKDLEDKELRALDLRTGYFSLRQIKHATNNFDPENKIGEGGFGPVYKGMLSDGSVIAVKQLSAKSKQGNREFVNEIGMISALQHPHLVKLYGCCIEGNQLLLVYEYLENNSLARALFGRDEHQIKLDWQTRKKILLGIAKGLAYLHEESRLKIVHRDIKATNVLLDKDLNAKISDFGLAKLDEEENTHISTRIAGTIGYMAPEYAMRGYLTDKADVYSFGVVVLEIVSGKSNTNYRPKEEFVYLLDWAYVLQEQGNLLELVDPSLGSNYSKIEALRMLDLALLCTNPSPTLRPSMSSAVKMVEGQIPVQAPIVKRSTMNQDARFKAFELPSHDSQTHVSNGSQSSQIQEHINGWNVDGF</sequence>
<evidence type="ECO:0000256" key="17">
    <source>
        <dbReference type="ARBA" id="ARBA00023170"/>
    </source>
</evidence>
<feature type="transmembrane region" description="Helical" evidence="23">
    <location>
        <begin position="858"/>
        <end position="881"/>
    </location>
</feature>
<dbReference type="GO" id="GO:0005524">
    <property type="term" value="F:ATP binding"/>
    <property type="evidence" value="ECO:0007669"/>
    <property type="project" value="UniProtKB-KW"/>
</dbReference>
<dbReference type="FunFam" id="1.10.510.10:FF:000044">
    <property type="entry name" value="Putative LRR receptor-like serine/threonine-protein kinase"/>
    <property type="match status" value="1"/>
</dbReference>
<evidence type="ECO:0000256" key="16">
    <source>
        <dbReference type="ARBA" id="ARBA00023136"/>
    </source>
</evidence>
<dbReference type="EC" id="2.7.11.1" evidence="3"/>
<comment type="catalytic activity">
    <reaction evidence="20">
        <text>L-threonyl-[protein] + ATP = O-phospho-L-threonyl-[protein] + ADP + H(+)</text>
        <dbReference type="Rhea" id="RHEA:46608"/>
        <dbReference type="Rhea" id="RHEA-COMP:11060"/>
        <dbReference type="Rhea" id="RHEA-COMP:11605"/>
        <dbReference type="ChEBI" id="CHEBI:15378"/>
        <dbReference type="ChEBI" id="CHEBI:30013"/>
        <dbReference type="ChEBI" id="CHEBI:30616"/>
        <dbReference type="ChEBI" id="CHEBI:61977"/>
        <dbReference type="ChEBI" id="CHEBI:456216"/>
        <dbReference type="EC" id="2.7.11.1"/>
    </reaction>
</comment>
<dbReference type="Pfam" id="PF07714">
    <property type="entry name" value="PK_Tyr_Ser-Thr"/>
    <property type="match status" value="1"/>
</dbReference>
<dbReference type="InterPro" id="IPR001611">
    <property type="entry name" value="Leu-rich_rpt"/>
</dbReference>
<feature type="region of interest" description="Disordered" evidence="22">
    <location>
        <begin position="80"/>
        <end position="102"/>
    </location>
</feature>
<keyword evidence="18" id="KW-0325">Glycoprotein</keyword>
<evidence type="ECO:0000313" key="26">
    <source>
        <dbReference type="Proteomes" id="UP000886885"/>
    </source>
</evidence>
<evidence type="ECO:0000256" key="11">
    <source>
        <dbReference type="ARBA" id="ARBA00022737"/>
    </source>
</evidence>
<dbReference type="PROSITE" id="PS00108">
    <property type="entry name" value="PROTEIN_KINASE_ST"/>
    <property type="match status" value="1"/>
</dbReference>
<keyword evidence="15 23" id="KW-1133">Transmembrane helix</keyword>
<dbReference type="SMART" id="SM00220">
    <property type="entry name" value="S_TKc"/>
    <property type="match status" value="1"/>
</dbReference>
<evidence type="ECO:0000256" key="18">
    <source>
        <dbReference type="ARBA" id="ARBA00023180"/>
    </source>
</evidence>
<keyword evidence="7" id="KW-0433">Leucine-rich repeat</keyword>
<evidence type="ECO:0000256" key="9">
    <source>
        <dbReference type="ARBA" id="ARBA00022692"/>
    </source>
</evidence>
<evidence type="ECO:0000256" key="15">
    <source>
        <dbReference type="ARBA" id="ARBA00022989"/>
    </source>
</evidence>
<dbReference type="InterPro" id="IPR021720">
    <property type="entry name" value="Malectin_dom"/>
</dbReference>
<evidence type="ECO:0000313" key="25">
    <source>
        <dbReference type="EMBL" id="KAG6790373.1"/>
    </source>
</evidence>
<dbReference type="Pfam" id="PF00560">
    <property type="entry name" value="LRR_1"/>
    <property type="match status" value="4"/>
</dbReference>
<keyword evidence="4" id="KW-0134">Cell wall</keyword>
<evidence type="ECO:0000256" key="23">
    <source>
        <dbReference type="SAM" id="Phobius"/>
    </source>
</evidence>
<evidence type="ECO:0000256" key="7">
    <source>
        <dbReference type="ARBA" id="ARBA00022614"/>
    </source>
</evidence>
<evidence type="ECO:0000259" key="24">
    <source>
        <dbReference type="PROSITE" id="PS50011"/>
    </source>
</evidence>
<accession>A0A8X8AJB2</accession>
<comment type="catalytic activity">
    <reaction evidence="21">
        <text>L-seryl-[protein] + ATP = O-phospho-L-seryl-[protein] + ADP + H(+)</text>
        <dbReference type="Rhea" id="RHEA:17989"/>
        <dbReference type="Rhea" id="RHEA-COMP:9863"/>
        <dbReference type="Rhea" id="RHEA-COMP:11604"/>
        <dbReference type="ChEBI" id="CHEBI:15378"/>
        <dbReference type="ChEBI" id="CHEBI:29999"/>
        <dbReference type="ChEBI" id="CHEBI:30616"/>
        <dbReference type="ChEBI" id="CHEBI:83421"/>
        <dbReference type="ChEBI" id="CHEBI:456216"/>
        <dbReference type="EC" id="2.7.11.1"/>
    </reaction>
</comment>
<feature type="compositionally biased region" description="Polar residues" evidence="22">
    <location>
        <begin position="85"/>
        <end position="97"/>
    </location>
</feature>
<evidence type="ECO:0000256" key="19">
    <source>
        <dbReference type="ARBA" id="ARBA00038043"/>
    </source>
</evidence>
<dbReference type="Pfam" id="PF11721">
    <property type="entry name" value="Malectin"/>
    <property type="match status" value="1"/>
</dbReference>
<dbReference type="InterPro" id="IPR008271">
    <property type="entry name" value="Ser/Thr_kinase_AS"/>
</dbReference>
<dbReference type="GO" id="GO:0016020">
    <property type="term" value="C:membrane"/>
    <property type="evidence" value="ECO:0007669"/>
    <property type="project" value="UniProtKB-SubCell"/>
</dbReference>
<dbReference type="OrthoDB" id="4062651at2759"/>
<proteinExistence type="inferred from homology"/>
<dbReference type="FunFam" id="3.80.10.10:FF:000433">
    <property type="entry name" value="Putative LRR receptor-like serine/threonine-protein kinase isoform A"/>
    <property type="match status" value="1"/>
</dbReference>
<keyword evidence="12" id="KW-0547">Nucleotide-binding</keyword>
<dbReference type="CDD" id="cd14066">
    <property type="entry name" value="STKc_IRAK"/>
    <property type="match status" value="1"/>
</dbReference>
<evidence type="ECO:0000256" key="6">
    <source>
        <dbReference type="ARBA" id="ARBA00022553"/>
    </source>
</evidence>
<evidence type="ECO:0000256" key="12">
    <source>
        <dbReference type="ARBA" id="ARBA00022741"/>
    </source>
</evidence>
<keyword evidence="6" id="KW-0597">Phosphoprotein</keyword>
<comment type="caution">
    <text evidence="25">The sequence shown here is derived from an EMBL/GenBank/DDBJ whole genome shotgun (WGS) entry which is preliminary data.</text>
</comment>
<name>A0A8X8AJB2_POPTO</name>
<keyword evidence="14" id="KW-0067">ATP-binding</keyword>
<evidence type="ECO:0000256" key="14">
    <source>
        <dbReference type="ARBA" id="ARBA00022840"/>
    </source>
</evidence>
<comment type="subcellular location">
    <subcellularLocation>
        <location evidence="2">Membrane</location>
        <topology evidence="2">Single-pass type I membrane protein</topology>
    </subcellularLocation>
    <subcellularLocation>
        <location evidence="1">Secreted</location>
        <location evidence="1">Cell wall</location>
    </subcellularLocation>
</comment>
<dbReference type="FunFam" id="3.30.200.20:FF:000217">
    <property type="entry name" value="probable LRR receptor-like serine/threonine-protein kinase At1g53430"/>
    <property type="match status" value="1"/>
</dbReference>
<evidence type="ECO:0000256" key="1">
    <source>
        <dbReference type="ARBA" id="ARBA00004191"/>
    </source>
</evidence>
<evidence type="ECO:0000256" key="13">
    <source>
        <dbReference type="ARBA" id="ARBA00022777"/>
    </source>
</evidence>
<evidence type="ECO:0000256" key="5">
    <source>
        <dbReference type="ARBA" id="ARBA00022527"/>
    </source>
</evidence>
<keyword evidence="26" id="KW-1185">Reference proteome</keyword>
<keyword evidence="13" id="KW-0418">Kinase</keyword>
<feature type="region of interest" description="Disordered" evidence="22">
    <location>
        <begin position="144"/>
        <end position="165"/>
    </location>
</feature>
<keyword evidence="17" id="KW-0675">Receptor</keyword>
<keyword evidence="11" id="KW-0677">Repeat</keyword>
<keyword evidence="9 23" id="KW-0812">Transmembrane</keyword>
<dbReference type="InterPro" id="IPR001245">
    <property type="entry name" value="Ser-Thr/Tyr_kinase_cat_dom"/>
</dbReference>
<keyword evidence="5" id="KW-0723">Serine/threonine-protein kinase</keyword>
<evidence type="ECO:0000256" key="21">
    <source>
        <dbReference type="ARBA" id="ARBA00048679"/>
    </source>
</evidence>
<dbReference type="FunFam" id="2.60.120.430:FF:000004">
    <property type="entry name" value="Putative leucine-rich repeat receptor-like serine/threonine-protein kinase"/>
    <property type="match status" value="1"/>
</dbReference>
<evidence type="ECO:0000256" key="2">
    <source>
        <dbReference type="ARBA" id="ARBA00004479"/>
    </source>
</evidence>
<gene>
    <name evidence="25" type="ORF">POTOM_006526</name>
</gene>
<organism evidence="25 26">
    <name type="scientific">Populus tomentosa</name>
    <name type="common">Chinese white poplar</name>
    <dbReference type="NCBI Taxonomy" id="118781"/>
    <lineage>
        <taxon>Eukaryota</taxon>
        <taxon>Viridiplantae</taxon>
        <taxon>Streptophyta</taxon>
        <taxon>Embryophyta</taxon>
        <taxon>Tracheophyta</taxon>
        <taxon>Spermatophyta</taxon>
        <taxon>Magnoliopsida</taxon>
        <taxon>eudicotyledons</taxon>
        <taxon>Gunneridae</taxon>
        <taxon>Pentapetalae</taxon>
        <taxon>rosids</taxon>
        <taxon>fabids</taxon>
        <taxon>Malpighiales</taxon>
        <taxon>Salicaceae</taxon>
        <taxon>Saliceae</taxon>
        <taxon>Populus</taxon>
    </lineage>
</organism>
<dbReference type="PROSITE" id="PS50011">
    <property type="entry name" value="PROTEIN_KINASE_DOM"/>
    <property type="match status" value="1"/>
</dbReference>
<dbReference type="Proteomes" id="UP000886885">
    <property type="component" value="Chromosome 1D"/>
</dbReference>
<feature type="domain" description="Protein kinase" evidence="24">
    <location>
        <begin position="919"/>
        <end position="1201"/>
    </location>
</feature>
<evidence type="ECO:0000256" key="10">
    <source>
        <dbReference type="ARBA" id="ARBA00022729"/>
    </source>
</evidence>
<dbReference type="EMBL" id="JAAWWB010000002">
    <property type="protein sequence ID" value="KAG6790373.1"/>
    <property type="molecule type" value="Genomic_DNA"/>
</dbReference>
<keyword evidence="8" id="KW-0808">Transferase</keyword>
<protein>
    <recommendedName>
        <fullName evidence="3">non-specific serine/threonine protein kinase</fullName>
        <ecNumber evidence="3">2.7.11.1</ecNumber>
    </recommendedName>
</protein>
<keyword evidence="16 23" id="KW-0472">Membrane</keyword>
<keyword evidence="10" id="KW-0732">Signal</keyword>
<comment type="similarity">
    <text evidence="19">Belongs to the polygalacturonase-inhibiting protein family.</text>
</comment>
<dbReference type="InterPro" id="IPR000719">
    <property type="entry name" value="Prot_kinase_dom"/>
</dbReference>
<evidence type="ECO:0000256" key="8">
    <source>
        <dbReference type="ARBA" id="ARBA00022679"/>
    </source>
</evidence>
<evidence type="ECO:0000256" key="22">
    <source>
        <dbReference type="SAM" id="MobiDB-lite"/>
    </source>
</evidence>
<dbReference type="FunFam" id="3.80.10.10:FF:000400">
    <property type="entry name" value="Nuclear pore complex protein NUP107"/>
    <property type="match status" value="1"/>
</dbReference>
<dbReference type="InterPro" id="IPR051824">
    <property type="entry name" value="LRR_Rcpt-Like_S/T_Kinase"/>
</dbReference>
<evidence type="ECO:0000256" key="20">
    <source>
        <dbReference type="ARBA" id="ARBA00047899"/>
    </source>
</evidence>
<dbReference type="PANTHER" id="PTHR48006:SF60">
    <property type="entry name" value="PROTEIN KINASE DOMAIN-CONTAINING PROTEIN"/>
    <property type="match status" value="1"/>
</dbReference>
<keyword evidence="4" id="KW-0964">Secreted</keyword>
<dbReference type="AlphaFoldDB" id="A0A8X8AJB2"/>
<evidence type="ECO:0000256" key="3">
    <source>
        <dbReference type="ARBA" id="ARBA00012513"/>
    </source>
</evidence>